<keyword evidence="10" id="KW-0472">Membrane</keyword>
<dbReference type="PROSITE" id="PS50885">
    <property type="entry name" value="HAMP"/>
    <property type="match status" value="1"/>
</dbReference>
<evidence type="ECO:0000256" key="2">
    <source>
        <dbReference type="ARBA" id="ARBA00004370"/>
    </source>
</evidence>
<dbReference type="GO" id="GO:0005524">
    <property type="term" value="F:ATP binding"/>
    <property type="evidence" value="ECO:0007669"/>
    <property type="project" value="UniProtKB-KW"/>
</dbReference>
<dbReference type="EMBL" id="JAIOIV010000136">
    <property type="protein sequence ID" value="MBZ0158130.1"/>
    <property type="molecule type" value="Genomic_DNA"/>
</dbReference>
<evidence type="ECO:0000256" key="7">
    <source>
        <dbReference type="ARBA" id="ARBA00022777"/>
    </source>
</evidence>
<sequence length="513" mass="57391">MNILNSVKFKLILVCFCSILGIFLLIEWSELENSKEKLYNVQKEKAVLMSHIIMDNIMLLMLENRWTELQKLFEQYPRSHPELREIRIFHPGNGRIIAANEKGEVGKRIYAADWERFTAGDEEPFIIEKKEEVFATCIRPIRNGPECYKCHSPRNKVIGVLDVEVSLASAKRALTDIQRQHMVTFVLGFFILCVILVIGGDILINSPLHTLTEVMKKVKKGDLSVRAPESRKDEFGFLARSFNEMIAALEAAQDEVEHYHKQQMLHVDKMASLGEVVSGIAHEIKNPLAGISCAIQMCQSEMSSDDPKREIIGEVLHQVNRLDGIVKDLLRYARPKPLQLVPARIGDILDKALFFVYPESRKQNITIEVRKEEEPGEIGGDPDLIQQVFLNIVVNAVQAMPSGGKLLISVSRQGEEHAGREETVAVRFQDTGKGIAPEDLKTIFEPFFTRKQKGTGLGLSISRKIVQEHGGHITVTSELGKGSVFTVYLPVRPVSLASPGEEATAGPDILPAA</sequence>
<evidence type="ECO:0000256" key="1">
    <source>
        <dbReference type="ARBA" id="ARBA00000085"/>
    </source>
</evidence>
<reference evidence="13" key="2">
    <citation type="submission" date="2021-08" db="EMBL/GenBank/DDBJ databases">
        <authorList>
            <person name="Dalcin Martins P."/>
        </authorList>
    </citation>
    <scope>NUCLEOTIDE SEQUENCE</scope>
    <source>
        <strain evidence="13">MAG_39</strain>
    </source>
</reference>
<dbReference type="EC" id="2.7.13.3" evidence="3"/>
<gene>
    <name evidence="13" type="ORF">K8I29_18180</name>
</gene>
<feature type="domain" description="Histidine kinase" evidence="11">
    <location>
        <begin position="279"/>
        <end position="493"/>
    </location>
</feature>
<comment type="subcellular location">
    <subcellularLocation>
        <location evidence="2">Membrane</location>
    </subcellularLocation>
</comment>
<evidence type="ECO:0000313" key="14">
    <source>
        <dbReference type="Proteomes" id="UP000705867"/>
    </source>
</evidence>
<evidence type="ECO:0000256" key="10">
    <source>
        <dbReference type="SAM" id="Phobius"/>
    </source>
</evidence>
<dbReference type="InterPro" id="IPR003661">
    <property type="entry name" value="HisK_dim/P_dom"/>
</dbReference>
<dbReference type="Gene3D" id="1.10.287.130">
    <property type="match status" value="1"/>
</dbReference>
<name>A0A953M369_9BACT</name>
<feature type="transmembrane region" description="Helical" evidence="10">
    <location>
        <begin position="7"/>
        <end position="26"/>
    </location>
</feature>
<dbReference type="PANTHER" id="PTHR43065:SF10">
    <property type="entry name" value="PEROXIDE STRESS-ACTIVATED HISTIDINE KINASE MAK3"/>
    <property type="match status" value="1"/>
</dbReference>
<dbReference type="InterPro" id="IPR036097">
    <property type="entry name" value="HisK_dim/P_sf"/>
</dbReference>
<dbReference type="Pfam" id="PF00512">
    <property type="entry name" value="HisKA"/>
    <property type="match status" value="1"/>
</dbReference>
<dbReference type="AlphaFoldDB" id="A0A953M369"/>
<reference evidence="13" key="1">
    <citation type="journal article" date="2021" name="bioRxiv">
        <title>Unraveling nitrogen, sulfur and carbon metabolic pathways and microbial community transcriptional responses to substrate deprivation and toxicity stresses in a bioreactor mimicking anoxic brackish coastal sediment conditions.</title>
        <authorList>
            <person name="Martins P.D."/>
            <person name="Echeveste M.J."/>
            <person name="Arshad A."/>
            <person name="Kurth J."/>
            <person name="Ouboter H."/>
            <person name="Jetten M.S.M."/>
            <person name="Welte C.U."/>
        </authorList>
    </citation>
    <scope>NUCLEOTIDE SEQUENCE</scope>
    <source>
        <strain evidence="13">MAG_39</strain>
    </source>
</reference>
<protein>
    <recommendedName>
        <fullName evidence="3">histidine kinase</fullName>
        <ecNumber evidence="3">2.7.13.3</ecNumber>
    </recommendedName>
</protein>
<evidence type="ECO:0000256" key="8">
    <source>
        <dbReference type="ARBA" id="ARBA00022840"/>
    </source>
</evidence>
<organism evidence="13 14">
    <name type="scientific">Candidatus Nitrobium versatile</name>
    <dbReference type="NCBI Taxonomy" id="2884831"/>
    <lineage>
        <taxon>Bacteria</taxon>
        <taxon>Pseudomonadati</taxon>
        <taxon>Nitrospirota</taxon>
        <taxon>Nitrospiria</taxon>
        <taxon>Nitrospirales</taxon>
        <taxon>Nitrospiraceae</taxon>
        <taxon>Candidatus Nitrobium</taxon>
    </lineage>
</organism>
<dbReference type="Proteomes" id="UP000705867">
    <property type="component" value="Unassembled WGS sequence"/>
</dbReference>
<dbReference type="SMART" id="SM00387">
    <property type="entry name" value="HATPase_c"/>
    <property type="match status" value="1"/>
</dbReference>
<evidence type="ECO:0000259" key="12">
    <source>
        <dbReference type="PROSITE" id="PS50885"/>
    </source>
</evidence>
<dbReference type="SUPFAM" id="SSF158472">
    <property type="entry name" value="HAMP domain-like"/>
    <property type="match status" value="1"/>
</dbReference>
<dbReference type="InterPro" id="IPR003660">
    <property type="entry name" value="HAMP_dom"/>
</dbReference>
<evidence type="ECO:0000256" key="9">
    <source>
        <dbReference type="ARBA" id="ARBA00023012"/>
    </source>
</evidence>
<dbReference type="PRINTS" id="PR00344">
    <property type="entry name" value="BCTRLSENSOR"/>
</dbReference>
<keyword evidence="6" id="KW-0547">Nucleotide-binding</keyword>
<dbReference type="Gene3D" id="3.30.450.290">
    <property type="match status" value="1"/>
</dbReference>
<keyword evidence="10" id="KW-1133">Transmembrane helix</keyword>
<dbReference type="SMART" id="SM00388">
    <property type="entry name" value="HisKA"/>
    <property type="match status" value="1"/>
</dbReference>
<feature type="transmembrane region" description="Helical" evidence="10">
    <location>
        <begin position="182"/>
        <end position="204"/>
    </location>
</feature>
<dbReference type="SMART" id="SM00304">
    <property type="entry name" value="HAMP"/>
    <property type="match status" value="1"/>
</dbReference>
<keyword evidence="5" id="KW-0808">Transferase</keyword>
<dbReference type="GO" id="GO:0000155">
    <property type="term" value="F:phosphorelay sensor kinase activity"/>
    <property type="evidence" value="ECO:0007669"/>
    <property type="project" value="InterPro"/>
</dbReference>
<evidence type="ECO:0000256" key="6">
    <source>
        <dbReference type="ARBA" id="ARBA00022741"/>
    </source>
</evidence>
<accession>A0A953M369</accession>
<dbReference type="PANTHER" id="PTHR43065">
    <property type="entry name" value="SENSOR HISTIDINE KINASE"/>
    <property type="match status" value="1"/>
</dbReference>
<dbReference type="Pfam" id="PF00672">
    <property type="entry name" value="HAMP"/>
    <property type="match status" value="1"/>
</dbReference>
<evidence type="ECO:0000256" key="4">
    <source>
        <dbReference type="ARBA" id="ARBA00022553"/>
    </source>
</evidence>
<keyword evidence="4" id="KW-0597">Phosphoprotein</keyword>
<keyword evidence="10" id="KW-0812">Transmembrane</keyword>
<evidence type="ECO:0000256" key="5">
    <source>
        <dbReference type="ARBA" id="ARBA00022679"/>
    </source>
</evidence>
<dbReference type="GO" id="GO:0016020">
    <property type="term" value="C:membrane"/>
    <property type="evidence" value="ECO:0007669"/>
    <property type="project" value="UniProtKB-SubCell"/>
</dbReference>
<dbReference type="CDD" id="cd06225">
    <property type="entry name" value="HAMP"/>
    <property type="match status" value="1"/>
</dbReference>
<dbReference type="InterPro" id="IPR005467">
    <property type="entry name" value="His_kinase_dom"/>
</dbReference>
<proteinExistence type="predicted"/>
<comment type="caution">
    <text evidence="13">The sequence shown here is derived from an EMBL/GenBank/DDBJ whole genome shotgun (WGS) entry which is preliminary data.</text>
</comment>
<dbReference type="Pfam" id="PF02518">
    <property type="entry name" value="HATPase_c"/>
    <property type="match status" value="1"/>
</dbReference>
<keyword evidence="9" id="KW-0902">Two-component regulatory system</keyword>
<evidence type="ECO:0000313" key="13">
    <source>
        <dbReference type="EMBL" id="MBZ0158130.1"/>
    </source>
</evidence>
<dbReference type="SUPFAM" id="SSF55874">
    <property type="entry name" value="ATPase domain of HSP90 chaperone/DNA topoisomerase II/histidine kinase"/>
    <property type="match status" value="1"/>
</dbReference>
<dbReference type="InterPro" id="IPR003594">
    <property type="entry name" value="HATPase_dom"/>
</dbReference>
<dbReference type="Gene3D" id="3.30.565.10">
    <property type="entry name" value="Histidine kinase-like ATPase, C-terminal domain"/>
    <property type="match status" value="1"/>
</dbReference>
<evidence type="ECO:0000256" key="3">
    <source>
        <dbReference type="ARBA" id="ARBA00012438"/>
    </source>
</evidence>
<dbReference type="InterPro" id="IPR036890">
    <property type="entry name" value="HATPase_C_sf"/>
</dbReference>
<dbReference type="InterPro" id="IPR004358">
    <property type="entry name" value="Sig_transdc_His_kin-like_C"/>
</dbReference>
<feature type="domain" description="HAMP" evidence="12">
    <location>
        <begin position="202"/>
        <end position="254"/>
    </location>
</feature>
<dbReference type="PROSITE" id="PS50109">
    <property type="entry name" value="HIS_KIN"/>
    <property type="match status" value="1"/>
</dbReference>
<feature type="transmembrane region" description="Helical" evidence="10">
    <location>
        <begin position="46"/>
        <end position="62"/>
    </location>
</feature>
<dbReference type="SUPFAM" id="SSF47384">
    <property type="entry name" value="Homodimeric domain of signal transducing histidine kinase"/>
    <property type="match status" value="1"/>
</dbReference>
<comment type="catalytic activity">
    <reaction evidence="1">
        <text>ATP + protein L-histidine = ADP + protein N-phospho-L-histidine.</text>
        <dbReference type="EC" id="2.7.13.3"/>
    </reaction>
</comment>
<dbReference type="CDD" id="cd00082">
    <property type="entry name" value="HisKA"/>
    <property type="match status" value="1"/>
</dbReference>
<evidence type="ECO:0000259" key="11">
    <source>
        <dbReference type="PROSITE" id="PS50109"/>
    </source>
</evidence>
<keyword evidence="8" id="KW-0067">ATP-binding</keyword>
<keyword evidence="7" id="KW-0418">Kinase</keyword>
<dbReference type="Gene3D" id="6.10.340.10">
    <property type="match status" value="1"/>
</dbReference>